<name>A0A0A9DPN2_ARUDO</name>
<proteinExistence type="predicted"/>
<dbReference type="AlphaFoldDB" id="A0A0A9DPN2"/>
<evidence type="ECO:0000313" key="1">
    <source>
        <dbReference type="EMBL" id="JAD89776.1"/>
    </source>
</evidence>
<dbReference type="EMBL" id="GBRH01208119">
    <property type="protein sequence ID" value="JAD89776.1"/>
    <property type="molecule type" value="Transcribed_RNA"/>
</dbReference>
<organism evidence="1">
    <name type="scientific">Arundo donax</name>
    <name type="common">Giant reed</name>
    <name type="synonym">Donax arundinaceus</name>
    <dbReference type="NCBI Taxonomy" id="35708"/>
    <lineage>
        <taxon>Eukaryota</taxon>
        <taxon>Viridiplantae</taxon>
        <taxon>Streptophyta</taxon>
        <taxon>Embryophyta</taxon>
        <taxon>Tracheophyta</taxon>
        <taxon>Spermatophyta</taxon>
        <taxon>Magnoliopsida</taxon>
        <taxon>Liliopsida</taxon>
        <taxon>Poales</taxon>
        <taxon>Poaceae</taxon>
        <taxon>PACMAD clade</taxon>
        <taxon>Arundinoideae</taxon>
        <taxon>Arundineae</taxon>
        <taxon>Arundo</taxon>
    </lineage>
</organism>
<reference evidence="1" key="2">
    <citation type="journal article" date="2015" name="Data Brief">
        <title>Shoot transcriptome of the giant reed, Arundo donax.</title>
        <authorList>
            <person name="Barrero R.A."/>
            <person name="Guerrero F.D."/>
            <person name="Moolhuijzen P."/>
            <person name="Goolsby J.A."/>
            <person name="Tidwell J."/>
            <person name="Bellgard S.E."/>
            <person name="Bellgard M.I."/>
        </authorList>
    </citation>
    <scope>NUCLEOTIDE SEQUENCE</scope>
    <source>
        <tissue evidence="1">Shoot tissue taken approximately 20 cm above the soil surface</tissue>
    </source>
</reference>
<protein>
    <submittedName>
        <fullName evidence="1">Uncharacterized protein</fullName>
    </submittedName>
</protein>
<accession>A0A0A9DPN2</accession>
<sequence length="93" mass="10879">MTFLILALDEKLQLLETRTCGISNKEKSYSLKGKRTTDVMFHLSGRPNPLFFLQYQMAGNSPQWTKSWMVSQHMNYKLALVQLRYFAFLDIVV</sequence>
<reference evidence="1" key="1">
    <citation type="submission" date="2014-09" db="EMBL/GenBank/DDBJ databases">
        <authorList>
            <person name="Magalhaes I.L.F."/>
            <person name="Oliveira U."/>
            <person name="Santos F.R."/>
            <person name="Vidigal T.H.D.A."/>
            <person name="Brescovit A.D."/>
            <person name="Santos A.J."/>
        </authorList>
    </citation>
    <scope>NUCLEOTIDE SEQUENCE</scope>
    <source>
        <tissue evidence="1">Shoot tissue taken approximately 20 cm above the soil surface</tissue>
    </source>
</reference>